<dbReference type="PANTHER" id="PTHR43221">
    <property type="entry name" value="PROTEASE HTPX"/>
    <property type="match status" value="1"/>
</dbReference>
<feature type="transmembrane region" description="Helical" evidence="12">
    <location>
        <begin position="58"/>
        <end position="76"/>
    </location>
</feature>
<proteinExistence type="predicted"/>
<dbReference type="EMBL" id="JAENIJ010000005">
    <property type="protein sequence ID" value="MBK1881651.1"/>
    <property type="molecule type" value="Genomic_DNA"/>
</dbReference>
<evidence type="ECO:0000256" key="10">
    <source>
        <dbReference type="ARBA" id="ARBA00023136"/>
    </source>
</evidence>
<evidence type="ECO:0000256" key="7">
    <source>
        <dbReference type="ARBA" id="ARBA00022833"/>
    </source>
</evidence>
<comment type="cofactor">
    <cofactor evidence="1">
        <name>Zn(2+)</name>
        <dbReference type="ChEBI" id="CHEBI:29105"/>
    </cofactor>
</comment>
<evidence type="ECO:0000256" key="1">
    <source>
        <dbReference type="ARBA" id="ARBA00001947"/>
    </source>
</evidence>
<dbReference type="InterPro" id="IPR001915">
    <property type="entry name" value="Peptidase_M48"/>
</dbReference>
<evidence type="ECO:0000256" key="4">
    <source>
        <dbReference type="ARBA" id="ARBA00022692"/>
    </source>
</evidence>
<keyword evidence="7" id="KW-0862">Zinc</keyword>
<feature type="domain" description="Peptidase M48" evidence="13">
    <location>
        <begin position="106"/>
        <end position="326"/>
    </location>
</feature>
<keyword evidence="2" id="KW-1003">Cell membrane</keyword>
<dbReference type="RefSeq" id="WP_200268042.1">
    <property type="nucleotide sequence ID" value="NZ_JAENIJ010000005.1"/>
</dbReference>
<name>A0A934S389_9BACT</name>
<dbReference type="GO" id="GO:0004222">
    <property type="term" value="F:metalloendopeptidase activity"/>
    <property type="evidence" value="ECO:0007669"/>
    <property type="project" value="InterPro"/>
</dbReference>
<feature type="region of interest" description="Disordered" evidence="11">
    <location>
        <begin position="345"/>
        <end position="369"/>
    </location>
</feature>
<feature type="transmembrane region" description="Helical" evidence="12">
    <location>
        <begin position="222"/>
        <end position="247"/>
    </location>
</feature>
<keyword evidence="10 12" id="KW-0472">Membrane</keyword>
<dbReference type="GO" id="GO:0006508">
    <property type="term" value="P:proteolysis"/>
    <property type="evidence" value="ECO:0007669"/>
    <property type="project" value="UniProtKB-KW"/>
</dbReference>
<gene>
    <name evidence="14" type="ORF">JIN85_04455</name>
</gene>
<evidence type="ECO:0000256" key="12">
    <source>
        <dbReference type="SAM" id="Phobius"/>
    </source>
</evidence>
<keyword evidence="9" id="KW-0482">Metalloprotease</keyword>
<organism evidence="14 15">
    <name type="scientific">Luteolibacter pohnpeiensis</name>
    <dbReference type="NCBI Taxonomy" id="454153"/>
    <lineage>
        <taxon>Bacteria</taxon>
        <taxon>Pseudomonadati</taxon>
        <taxon>Verrucomicrobiota</taxon>
        <taxon>Verrucomicrobiia</taxon>
        <taxon>Verrucomicrobiales</taxon>
        <taxon>Verrucomicrobiaceae</taxon>
        <taxon>Luteolibacter</taxon>
    </lineage>
</organism>
<dbReference type="AlphaFoldDB" id="A0A934S389"/>
<keyword evidence="5" id="KW-0479">Metal-binding</keyword>
<dbReference type="Proteomes" id="UP000603141">
    <property type="component" value="Unassembled WGS sequence"/>
</dbReference>
<evidence type="ECO:0000256" key="3">
    <source>
        <dbReference type="ARBA" id="ARBA00022670"/>
    </source>
</evidence>
<evidence type="ECO:0000256" key="5">
    <source>
        <dbReference type="ARBA" id="ARBA00022723"/>
    </source>
</evidence>
<evidence type="ECO:0000256" key="8">
    <source>
        <dbReference type="ARBA" id="ARBA00022989"/>
    </source>
</evidence>
<sequence length="640" mass="69732">MDFFEAQEKALKQTRRLVLWFALCVVGVMITLYLAAVFIRPFLIQPDATHLSWWDPQLAAIICPTVGGIIVLGSLFKLVQLSAGGSVVARDMGARPVDPSTSDPLERRLLNVVEEMSIASGLSAPQVWVMDAEDGINAFAAGTDPSNAVVAVTRGCLERLNREELQGVVGHEFSHILNGDMKLNMRLMGWVFGLIMIAMLGKMLIELLRFSRGSRDSKGNGAIIGVVVAGLAMWLVGSIGVFFARLLQAAVSRQREFLADASAVQFTRNPDGLANALKKIGGFSKNGALHSSKASEARHMFFVKSELMGLGLSTHPPLKQRIKAIDPSWNGEMLQGETEEIFRDRERPDPDAPFWDGRPSGAIPSRLAPESEPLQLEELGDSQRMDPKVGEAIHRQLSERNVVFRSKTEAKALLYGLLLAQDPTLHESCFDLLATKASRAMAENAAIWNRELAGRPASEKLALVDLSLPWLRRMSRSEAKQFIEITRELIHADGHVNLFEFMLQKVIERQIAVGLGLRAVAGIRYHTLADVSHEAAVLIGAFAAISGDPEAVEAGVVEFWHRSGVDLNPVDPEKCTLADVAKALVKLEAASPVVKVRILKICALVALHDNSLEDGEIELLRAAAEAIGAPLPPLSTAMKS</sequence>
<dbReference type="Pfam" id="PF01435">
    <property type="entry name" value="Peptidase_M48"/>
    <property type="match status" value="1"/>
</dbReference>
<reference evidence="14" key="1">
    <citation type="submission" date="2021-01" db="EMBL/GenBank/DDBJ databases">
        <title>Modified the classification status of verrucomicrobia.</title>
        <authorList>
            <person name="Feng X."/>
        </authorList>
    </citation>
    <scope>NUCLEOTIDE SEQUENCE</scope>
    <source>
        <strain evidence="14">KCTC 22041</strain>
    </source>
</reference>
<dbReference type="PANTHER" id="PTHR43221:SF2">
    <property type="entry name" value="PROTEASE HTPX HOMOLOG"/>
    <property type="match status" value="1"/>
</dbReference>
<protein>
    <submittedName>
        <fullName evidence="14">M48 family metallopeptidase</fullName>
    </submittedName>
</protein>
<evidence type="ECO:0000256" key="9">
    <source>
        <dbReference type="ARBA" id="ARBA00023049"/>
    </source>
</evidence>
<evidence type="ECO:0000313" key="14">
    <source>
        <dbReference type="EMBL" id="MBK1881651.1"/>
    </source>
</evidence>
<feature type="transmembrane region" description="Helical" evidence="12">
    <location>
        <begin position="187"/>
        <end position="210"/>
    </location>
</feature>
<comment type="caution">
    <text evidence="14">The sequence shown here is derived from an EMBL/GenBank/DDBJ whole genome shotgun (WGS) entry which is preliminary data.</text>
</comment>
<keyword evidence="15" id="KW-1185">Reference proteome</keyword>
<dbReference type="CDD" id="cd07340">
    <property type="entry name" value="M48B_Htpx_like"/>
    <property type="match status" value="1"/>
</dbReference>
<keyword evidence="8 12" id="KW-1133">Transmembrane helix</keyword>
<keyword evidence="4 12" id="KW-0812">Transmembrane</keyword>
<evidence type="ECO:0000256" key="2">
    <source>
        <dbReference type="ARBA" id="ARBA00022475"/>
    </source>
</evidence>
<evidence type="ECO:0000256" key="11">
    <source>
        <dbReference type="SAM" id="MobiDB-lite"/>
    </source>
</evidence>
<evidence type="ECO:0000256" key="6">
    <source>
        <dbReference type="ARBA" id="ARBA00022801"/>
    </source>
</evidence>
<dbReference type="GO" id="GO:0046872">
    <property type="term" value="F:metal ion binding"/>
    <property type="evidence" value="ECO:0007669"/>
    <property type="project" value="UniProtKB-KW"/>
</dbReference>
<dbReference type="InterPro" id="IPR050083">
    <property type="entry name" value="HtpX_protease"/>
</dbReference>
<feature type="transmembrane region" description="Helical" evidence="12">
    <location>
        <begin position="17"/>
        <end position="38"/>
    </location>
</feature>
<evidence type="ECO:0000313" key="15">
    <source>
        <dbReference type="Proteomes" id="UP000603141"/>
    </source>
</evidence>
<evidence type="ECO:0000259" key="13">
    <source>
        <dbReference type="Pfam" id="PF01435"/>
    </source>
</evidence>
<dbReference type="Gene3D" id="3.30.2010.10">
    <property type="entry name" value="Metalloproteases ('zincins'), catalytic domain"/>
    <property type="match status" value="1"/>
</dbReference>
<accession>A0A934S389</accession>
<keyword evidence="6" id="KW-0378">Hydrolase</keyword>
<keyword evidence="3" id="KW-0645">Protease</keyword>